<proteinExistence type="predicted"/>
<evidence type="ECO:0000256" key="2">
    <source>
        <dbReference type="ARBA" id="ARBA00023136"/>
    </source>
</evidence>
<name>A0A377M4P7_ENTCL</name>
<dbReference type="InterPro" id="IPR036942">
    <property type="entry name" value="Beta-barrel_TonB_sf"/>
</dbReference>
<dbReference type="GO" id="GO:0009279">
    <property type="term" value="C:cell outer membrane"/>
    <property type="evidence" value="ECO:0007669"/>
    <property type="project" value="UniProtKB-SubCell"/>
</dbReference>
<dbReference type="Pfam" id="PF00593">
    <property type="entry name" value="TonB_dep_Rec_b-barrel"/>
    <property type="match status" value="1"/>
</dbReference>
<evidence type="ECO:0000259" key="4">
    <source>
        <dbReference type="Pfam" id="PF00593"/>
    </source>
</evidence>
<evidence type="ECO:0000256" key="1">
    <source>
        <dbReference type="ARBA" id="ARBA00004442"/>
    </source>
</evidence>
<feature type="domain" description="TonB-dependent receptor-like beta-barrel" evidence="4">
    <location>
        <begin position="20"/>
        <end position="100"/>
    </location>
</feature>
<keyword evidence="5" id="KW-0675">Receptor</keyword>
<keyword evidence="2" id="KW-0472">Membrane</keyword>
<reference evidence="5 6" key="1">
    <citation type="submission" date="2018-06" db="EMBL/GenBank/DDBJ databases">
        <authorList>
            <consortium name="Pathogen Informatics"/>
            <person name="Doyle S."/>
        </authorList>
    </citation>
    <scope>NUCLEOTIDE SEQUENCE [LARGE SCALE GENOMIC DNA]</scope>
    <source>
        <strain evidence="5 6">NCTC10005</strain>
    </source>
</reference>
<comment type="subcellular location">
    <subcellularLocation>
        <location evidence="1">Cell outer membrane</location>
    </subcellularLocation>
</comment>
<gene>
    <name evidence="5" type="primary">fhuE_3</name>
    <name evidence="5" type="ORF">NCTC10005_05444</name>
</gene>
<dbReference type="Proteomes" id="UP000255106">
    <property type="component" value="Unassembled WGS sequence"/>
</dbReference>
<dbReference type="InterPro" id="IPR000531">
    <property type="entry name" value="Beta-barrel_TonB"/>
</dbReference>
<evidence type="ECO:0000313" key="5">
    <source>
        <dbReference type="EMBL" id="STQ12651.1"/>
    </source>
</evidence>
<keyword evidence="3" id="KW-0998">Cell outer membrane</keyword>
<sequence>MTTPCRDALYGMVDVGNFKNWNGNIADPQWTPWKLYSQDDIRQSSAYTSARFSLADPLSLILGARYTHYNIRYNPAGSPDTRLESSKDDVTPYAGLCLRYQ</sequence>
<protein>
    <submittedName>
        <fullName evidence="5">TonB-dependent siderophore receptor</fullName>
    </submittedName>
</protein>
<dbReference type="Gene3D" id="2.40.170.20">
    <property type="entry name" value="TonB-dependent receptor, beta-barrel domain"/>
    <property type="match status" value="1"/>
</dbReference>
<dbReference type="AlphaFoldDB" id="A0A377M4P7"/>
<evidence type="ECO:0000256" key="3">
    <source>
        <dbReference type="ARBA" id="ARBA00023237"/>
    </source>
</evidence>
<accession>A0A377M4P7</accession>
<evidence type="ECO:0000313" key="6">
    <source>
        <dbReference type="Proteomes" id="UP000255106"/>
    </source>
</evidence>
<organism evidence="5 6">
    <name type="scientific">Enterobacter cloacae</name>
    <dbReference type="NCBI Taxonomy" id="550"/>
    <lineage>
        <taxon>Bacteria</taxon>
        <taxon>Pseudomonadati</taxon>
        <taxon>Pseudomonadota</taxon>
        <taxon>Gammaproteobacteria</taxon>
        <taxon>Enterobacterales</taxon>
        <taxon>Enterobacteriaceae</taxon>
        <taxon>Enterobacter</taxon>
        <taxon>Enterobacter cloacae complex</taxon>
    </lineage>
</organism>
<dbReference type="SUPFAM" id="SSF56935">
    <property type="entry name" value="Porins"/>
    <property type="match status" value="1"/>
</dbReference>
<dbReference type="EMBL" id="UGJB01000004">
    <property type="protein sequence ID" value="STQ12651.1"/>
    <property type="molecule type" value="Genomic_DNA"/>
</dbReference>